<evidence type="ECO:0000313" key="1">
    <source>
        <dbReference type="EMBL" id="GFY73953.1"/>
    </source>
</evidence>
<dbReference type="Proteomes" id="UP000886998">
    <property type="component" value="Unassembled WGS sequence"/>
</dbReference>
<dbReference type="OrthoDB" id="6623830at2759"/>
<proteinExistence type="predicted"/>
<name>A0A8X7CMK0_9ARAC</name>
<dbReference type="AlphaFoldDB" id="A0A8X7CMK0"/>
<dbReference type="EMBL" id="BMAV01020474">
    <property type="protein sequence ID" value="GFY73953.1"/>
    <property type="molecule type" value="Genomic_DNA"/>
</dbReference>
<sequence length="79" mass="9385">MRINKRNVYQQPDSPHTVHMTFVNMYNNDEDLILQRRKEFESDLDIQKTIKICRGLCLKNESNDSNQQEANKTTTEQNL</sequence>
<reference evidence="1" key="1">
    <citation type="submission" date="2020-08" db="EMBL/GenBank/DDBJ databases">
        <title>Multicomponent nature underlies the extraordinary mechanical properties of spider dragline silk.</title>
        <authorList>
            <person name="Kono N."/>
            <person name="Nakamura H."/>
            <person name="Mori M."/>
            <person name="Yoshida Y."/>
            <person name="Ohtoshi R."/>
            <person name="Malay A.D."/>
            <person name="Moran D.A.P."/>
            <person name="Tomita M."/>
            <person name="Numata K."/>
            <person name="Arakawa K."/>
        </authorList>
    </citation>
    <scope>NUCLEOTIDE SEQUENCE</scope>
</reference>
<comment type="caution">
    <text evidence="1">The sequence shown here is derived from an EMBL/GenBank/DDBJ whole genome shotgun (WGS) entry which is preliminary data.</text>
</comment>
<accession>A0A8X7CMK0</accession>
<keyword evidence="2" id="KW-1185">Reference proteome</keyword>
<protein>
    <submittedName>
        <fullName evidence="1">Uncharacterized protein</fullName>
    </submittedName>
</protein>
<organism evidence="1 2">
    <name type="scientific">Trichonephila inaurata madagascariensis</name>
    <dbReference type="NCBI Taxonomy" id="2747483"/>
    <lineage>
        <taxon>Eukaryota</taxon>
        <taxon>Metazoa</taxon>
        <taxon>Ecdysozoa</taxon>
        <taxon>Arthropoda</taxon>
        <taxon>Chelicerata</taxon>
        <taxon>Arachnida</taxon>
        <taxon>Araneae</taxon>
        <taxon>Araneomorphae</taxon>
        <taxon>Entelegynae</taxon>
        <taxon>Araneoidea</taxon>
        <taxon>Nephilidae</taxon>
        <taxon>Trichonephila</taxon>
        <taxon>Trichonephila inaurata</taxon>
    </lineage>
</organism>
<evidence type="ECO:0000313" key="2">
    <source>
        <dbReference type="Proteomes" id="UP000886998"/>
    </source>
</evidence>
<gene>
    <name evidence="1" type="ORF">TNIN_99681</name>
</gene>